<dbReference type="Gene3D" id="3.40.30.10">
    <property type="entry name" value="Glutaredoxin"/>
    <property type="match status" value="1"/>
</dbReference>
<sequence length="158" mass="17788">MSFHLQREQQFKELEDFIDSVPEKTSSLITVLHKAQEIFGYLPEDVQKFVAVKLDQPIAEVNGVVTFYSYFTETPTGKHIINVCMGTACFVKGSAEILDEFERKLNIKVGETTPDGKYTLQVLRCVGACGLAPVVTVDDRVYGHFTKQMVGKTLEEYN</sequence>
<keyword evidence="5 7" id="KW-0411">Iron-sulfur</keyword>
<feature type="binding site" evidence="7">
    <location>
        <position position="89"/>
    </location>
    <ligand>
        <name>[2Fe-2S] cluster</name>
        <dbReference type="ChEBI" id="CHEBI:190135"/>
    </ligand>
</feature>
<evidence type="ECO:0000313" key="9">
    <source>
        <dbReference type="Proteomes" id="UP000199659"/>
    </source>
</evidence>
<dbReference type="GO" id="GO:0051537">
    <property type="term" value="F:2 iron, 2 sulfur cluster binding"/>
    <property type="evidence" value="ECO:0007669"/>
    <property type="project" value="UniProtKB-KW"/>
</dbReference>
<dbReference type="RefSeq" id="WP_092562264.1">
    <property type="nucleotide sequence ID" value="NZ_FOYZ01000012.1"/>
</dbReference>
<dbReference type="GO" id="GO:0016491">
    <property type="term" value="F:oxidoreductase activity"/>
    <property type="evidence" value="ECO:0007669"/>
    <property type="project" value="InterPro"/>
</dbReference>
<dbReference type="PANTHER" id="PTHR43342:SF2">
    <property type="entry name" value="POTENTIAL NAD-REDUCING HYDROGENASE SUBUNIT"/>
    <property type="match status" value="1"/>
</dbReference>
<dbReference type="InterPro" id="IPR028431">
    <property type="entry name" value="NADP_DH_HndA-like"/>
</dbReference>
<dbReference type="InterPro" id="IPR002023">
    <property type="entry name" value="NuoE-like"/>
</dbReference>
<evidence type="ECO:0000256" key="7">
    <source>
        <dbReference type="PIRSR" id="PIRSR000216-1"/>
    </source>
</evidence>
<gene>
    <name evidence="8" type="ORF">SAMN05661086_02938</name>
</gene>
<keyword evidence="2 7" id="KW-0001">2Fe-2S</keyword>
<dbReference type="PANTHER" id="PTHR43342">
    <property type="entry name" value="NADH-QUINONE OXIDOREDUCTASE, E SUBUNIT"/>
    <property type="match status" value="1"/>
</dbReference>
<dbReference type="EMBL" id="FOYZ01000012">
    <property type="protein sequence ID" value="SFR96825.1"/>
    <property type="molecule type" value="Genomic_DNA"/>
</dbReference>
<dbReference type="Pfam" id="PF01257">
    <property type="entry name" value="2Fe-2S_thioredx"/>
    <property type="match status" value="1"/>
</dbReference>
<dbReference type="Proteomes" id="UP000199659">
    <property type="component" value="Unassembled WGS sequence"/>
</dbReference>
<dbReference type="CDD" id="cd03064">
    <property type="entry name" value="TRX_Fd_NuoE"/>
    <property type="match status" value="1"/>
</dbReference>
<evidence type="ECO:0000256" key="6">
    <source>
        <dbReference type="ARBA" id="ARBA00034078"/>
    </source>
</evidence>
<dbReference type="GO" id="GO:0046872">
    <property type="term" value="F:metal ion binding"/>
    <property type="evidence" value="ECO:0007669"/>
    <property type="project" value="UniProtKB-KW"/>
</dbReference>
<comment type="cofactor">
    <cofactor evidence="7">
        <name>[2Fe-2S] cluster</name>
        <dbReference type="ChEBI" id="CHEBI:190135"/>
    </cofactor>
    <text evidence="7">Binds 1 [2Fe-2S] cluster.</text>
</comment>
<dbReference type="PIRSF" id="PIRSF000216">
    <property type="entry name" value="NADH_DH_24kDa"/>
    <property type="match status" value="1"/>
</dbReference>
<reference evidence="8 9" key="1">
    <citation type="submission" date="2016-10" db="EMBL/GenBank/DDBJ databases">
        <authorList>
            <person name="de Groot N.N."/>
        </authorList>
    </citation>
    <scope>NUCLEOTIDE SEQUENCE [LARGE SCALE GENOMIC DNA]</scope>
    <source>
        <strain evidence="8 9">743A</strain>
    </source>
</reference>
<evidence type="ECO:0000313" key="8">
    <source>
        <dbReference type="EMBL" id="SFR96825.1"/>
    </source>
</evidence>
<feature type="binding site" evidence="7">
    <location>
        <position position="84"/>
    </location>
    <ligand>
        <name>[2Fe-2S] cluster</name>
        <dbReference type="ChEBI" id="CHEBI:190135"/>
    </ligand>
</feature>
<dbReference type="InterPro" id="IPR041921">
    <property type="entry name" value="NuoE_N"/>
</dbReference>
<dbReference type="STRING" id="37658.SAMN05661086_02938"/>
<feature type="binding site" evidence="7">
    <location>
        <position position="129"/>
    </location>
    <ligand>
        <name>[2Fe-2S] cluster</name>
        <dbReference type="ChEBI" id="CHEBI:190135"/>
    </ligand>
</feature>
<dbReference type="OrthoDB" id="9807941at2"/>
<evidence type="ECO:0000256" key="3">
    <source>
        <dbReference type="ARBA" id="ARBA00022723"/>
    </source>
</evidence>
<dbReference type="AlphaFoldDB" id="A0A1I6L043"/>
<feature type="binding site" evidence="7">
    <location>
        <position position="125"/>
    </location>
    <ligand>
        <name>[2Fe-2S] cluster</name>
        <dbReference type="ChEBI" id="CHEBI:190135"/>
    </ligand>
</feature>
<accession>A0A1I6L043</accession>
<name>A0A1I6L043_9FIRM</name>
<dbReference type="Gene3D" id="1.10.10.1590">
    <property type="entry name" value="NADH-quinone oxidoreductase subunit E"/>
    <property type="match status" value="1"/>
</dbReference>
<dbReference type="FunFam" id="3.40.30.10:FF:000015">
    <property type="entry name" value="NADH-quinone oxidoreductase subunit E"/>
    <property type="match status" value="1"/>
</dbReference>
<keyword evidence="3 7" id="KW-0479">Metal-binding</keyword>
<dbReference type="InterPro" id="IPR042128">
    <property type="entry name" value="NuoE_dom"/>
</dbReference>
<evidence type="ECO:0000256" key="2">
    <source>
        <dbReference type="ARBA" id="ARBA00022714"/>
    </source>
</evidence>
<organism evidence="8 9">
    <name type="scientific">Anaeromicropila populeti</name>
    <dbReference type="NCBI Taxonomy" id="37658"/>
    <lineage>
        <taxon>Bacteria</taxon>
        <taxon>Bacillati</taxon>
        <taxon>Bacillota</taxon>
        <taxon>Clostridia</taxon>
        <taxon>Lachnospirales</taxon>
        <taxon>Lachnospiraceae</taxon>
        <taxon>Anaeromicropila</taxon>
    </lineage>
</organism>
<keyword evidence="4 7" id="KW-0408">Iron</keyword>
<evidence type="ECO:0000256" key="4">
    <source>
        <dbReference type="ARBA" id="ARBA00023004"/>
    </source>
</evidence>
<dbReference type="InterPro" id="IPR036249">
    <property type="entry name" value="Thioredoxin-like_sf"/>
</dbReference>
<keyword evidence="9" id="KW-1185">Reference proteome</keyword>
<evidence type="ECO:0000256" key="1">
    <source>
        <dbReference type="ARBA" id="ARBA00010643"/>
    </source>
</evidence>
<dbReference type="SUPFAM" id="SSF52833">
    <property type="entry name" value="Thioredoxin-like"/>
    <property type="match status" value="1"/>
</dbReference>
<proteinExistence type="inferred from homology"/>
<protein>
    <submittedName>
        <fullName evidence="8">NAD(P)-dependent iron-only hydrogenase diaphorase component iron-sulfur protein</fullName>
    </submittedName>
</protein>
<evidence type="ECO:0000256" key="5">
    <source>
        <dbReference type="ARBA" id="ARBA00023014"/>
    </source>
</evidence>
<comment type="cofactor">
    <cofactor evidence="6">
        <name>[2Fe-2S] cluster</name>
        <dbReference type="ChEBI" id="CHEBI:190135"/>
    </cofactor>
</comment>
<comment type="similarity">
    <text evidence="1">Belongs to the complex I 24 kDa subunit family.</text>
</comment>